<evidence type="ECO:0000256" key="4">
    <source>
        <dbReference type="ARBA" id="ARBA00022692"/>
    </source>
</evidence>
<evidence type="ECO:0000256" key="1">
    <source>
        <dbReference type="ARBA" id="ARBA00004141"/>
    </source>
</evidence>
<evidence type="ECO:0000313" key="9">
    <source>
        <dbReference type="EMBL" id="RGK48276.1"/>
    </source>
</evidence>
<reference evidence="9 10" key="1">
    <citation type="submission" date="2018-08" db="EMBL/GenBank/DDBJ databases">
        <title>A genome reference for cultivated species of the human gut microbiota.</title>
        <authorList>
            <person name="Zou Y."/>
            <person name="Xue W."/>
            <person name="Luo G."/>
        </authorList>
    </citation>
    <scope>NUCLEOTIDE SEQUENCE [LARGE SCALE GENOMIC DNA]</scope>
    <source>
        <strain evidence="9 10">TF10-9AT</strain>
    </source>
</reference>
<name>A0A8B2Z1A1_9LACO</name>
<dbReference type="InterPro" id="IPR003362">
    <property type="entry name" value="Bact_transf"/>
</dbReference>
<protein>
    <submittedName>
        <fullName evidence="9">Sugar transferase</fullName>
    </submittedName>
</protein>
<evidence type="ECO:0000313" key="10">
    <source>
        <dbReference type="Proteomes" id="UP000260790"/>
    </source>
</evidence>
<accession>A0A8B2Z1A1</accession>
<feature type="transmembrane region" description="Helical" evidence="7">
    <location>
        <begin position="108"/>
        <end position="132"/>
    </location>
</feature>
<feature type="transmembrane region" description="Helical" evidence="7">
    <location>
        <begin position="288"/>
        <end position="311"/>
    </location>
</feature>
<evidence type="ECO:0000256" key="3">
    <source>
        <dbReference type="ARBA" id="ARBA00022679"/>
    </source>
</evidence>
<feature type="transmembrane region" description="Helical" evidence="7">
    <location>
        <begin position="48"/>
        <end position="66"/>
    </location>
</feature>
<organism evidence="9 10">
    <name type="scientific">Ligilactobacillus ruminis</name>
    <dbReference type="NCBI Taxonomy" id="1623"/>
    <lineage>
        <taxon>Bacteria</taxon>
        <taxon>Bacillati</taxon>
        <taxon>Bacillota</taxon>
        <taxon>Bacilli</taxon>
        <taxon>Lactobacillales</taxon>
        <taxon>Lactobacillaceae</taxon>
        <taxon>Ligilactobacillus</taxon>
    </lineage>
</organism>
<evidence type="ECO:0000259" key="8">
    <source>
        <dbReference type="Pfam" id="PF02397"/>
    </source>
</evidence>
<dbReference type="RefSeq" id="WP_117642080.1">
    <property type="nucleotide sequence ID" value="NZ_QSQR01000001.1"/>
</dbReference>
<dbReference type="Pfam" id="PF02397">
    <property type="entry name" value="Bac_transf"/>
    <property type="match status" value="1"/>
</dbReference>
<feature type="transmembrane region" description="Helical" evidence="7">
    <location>
        <begin position="12"/>
        <end position="36"/>
    </location>
</feature>
<comment type="subcellular location">
    <subcellularLocation>
        <location evidence="1">Membrane</location>
        <topology evidence="1">Multi-pass membrane protein</topology>
    </subcellularLocation>
</comment>
<comment type="caution">
    <text evidence="9">The sequence shown here is derived from an EMBL/GenBank/DDBJ whole genome shotgun (WGS) entry which is preliminary data.</text>
</comment>
<dbReference type="PANTHER" id="PTHR30576:SF10">
    <property type="entry name" value="SLL5057 PROTEIN"/>
    <property type="match status" value="1"/>
</dbReference>
<comment type="similarity">
    <text evidence="2">Belongs to the bacterial sugar transferase family.</text>
</comment>
<dbReference type="EMBL" id="QSQR01000001">
    <property type="protein sequence ID" value="RGK48276.1"/>
    <property type="molecule type" value="Genomic_DNA"/>
</dbReference>
<gene>
    <name evidence="9" type="ORF">DXD09_00645</name>
</gene>
<dbReference type="GO" id="GO:0016780">
    <property type="term" value="F:phosphotransferase activity, for other substituted phosphate groups"/>
    <property type="evidence" value="ECO:0007669"/>
    <property type="project" value="TreeGrafter"/>
</dbReference>
<feature type="transmembrane region" description="Helical" evidence="7">
    <location>
        <begin position="86"/>
        <end position="102"/>
    </location>
</feature>
<keyword evidence="4 7" id="KW-0812">Transmembrane</keyword>
<dbReference type="PANTHER" id="PTHR30576">
    <property type="entry name" value="COLANIC BIOSYNTHESIS UDP-GLUCOSE LIPID CARRIER TRANSFERASE"/>
    <property type="match status" value="1"/>
</dbReference>
<evidence type="ECO:0000256" key="6">
    <source>
        <dbReference type="ARBA" id="ARBA00023136"/>
    </source>
</evidence>
<keyword evidence="6 7" id="KW-0472">Membrane</keyword>
<dbReference type="NCBIfam" id="TIGR03025">
    <property type="entry name" value="EPS_sugtrans"/>
    <property type="match status" value="1"/>
</dbReference>
<dbReference type="InterPro" id="IPR017475">
    <property type="entry name" value="EPS_sugar_tfrase"/>
</dbReference>
<proteinExistence type="inferred from homology"/>
<keyword evidence="5 7" id="KW-1133">Transmembrane helix</keyword>
<evidence type="ECO:0000256" key="2">
    <source>
        <dbReference type="ARBA" id="ARBA00006464"/>
    </source>
</evidence>
<keyword evidence="3 9" id="KW-0808">Transferase</keyword>
<dbReference type="GO" id="GO:0016020">
    <property type="term" value="C:membrane"/>
    <property type="evidence" value="ECO:0007669"/>
    <property type="project" value="UniProtKB-SubCell"/>
</dbReference>
<dbReference type="Pfam" id="PF13727">
    <property type="entry name" value="CoA_binding_3"/>
    <property type="match status" value="1"/>
</dbReference>
<dbReference type="AlphaFoldDB" id="A0A8B2Z1A1"/>
<dbReference type="Proteomes" id="UP000260790">
    <property type="component" value="Unassembled WGS sequence"/>
</dbReference>
<feature type="domain" description="Bacterial sugar transferase" evidence="8">
    <location>
        <begin position="283"/>
        <end position="480"/>
    </location>
</feature>
<evidence type="ECO:0000256" key="7">
    <source>
        <dbReference type="SAM" id="Phobius"/>
    </source>
</evidence>
<evidence type="ECO:0000256" key="5">
    <source>
        <dbReference type="ARBA" id="ARBA00022989"/>
    </source>
</evidence>
<sequence length="486" mass="55209">MNNLYSKKSNGWLKHLDFVLVDLIVMQIVYIVSYVIRHGLENPYDRTYYQVGALVILVTGVVFATLSDNYRNILKRSWLKELKASIIYVSALVIVLALYLLLSQTTFWYSRTVFVLLAILGVPAVYFGRLIWKKIVLAYRKKNGYSKKRMILVSSKDDFAGVKQRIEQKSLCDIEISGAVFFDDSTAEVGKKYDDVPVVGSLNDFTDNIVTDLVDEVMFVLPKGGVVPESLLQDLLNMGITSHVSISELYDNERGMKTIEKVGGYTVMTESLKIASSFQLALKRLMDIVGALVGLFITGILVIVIGPIIYFSDPGPIFFSQKRVGQNGRIFKIYKFRSMYQDAEERKKELMAMNTMKGFMFKADNDPRIIGSGKDGSKHGIGWFIRKTSLDEFPQFWNVLKGEMSLVGTRPPLIDEWKNYEKHHRARLAVRPGITGMWQVSGRSDITDFEKVIELDMKYIDNWSIFEDLKILGLTVKEVFSGEGSK</sequence>